<dbReference type="STRING" id="205917.A0A4Y9XRF1"/>
<organism evidence="3 4">
    <name type="scientific">Dentipellis fragilis</name>
    <dbReference type="NCBI Taxonomy" id="205917"/>
    <lineage>
        <taxon>Eukaryota</taxon>
        <taxon>Fungi</taxon>
        <taxon>Dikarya</taxon>
        <taxon>Basidiomycota</taxon>
        <taxon>Agaricomycotina</taxon>
        <taxon>Agaricomycetes</taxon>
        <taxon>Russulales</taxon>
        <taxon>Hericiaceae</taxon>
        <taxon>Dentipellis</taxon>
    </lineage>
</organism>
<dbReference type="InterPro" id="IPR019405">
    <property type="entry name" value="Lactonase_7-beta_prop"/>
</dbReference>
<accession>A0A4Y9XRF1</accession>
<evidence type="ECO:0000313" key="3">
    <source>
        <dbReference type="EMBL" id="TFY51963.1"/>
    </source>
</evidence>
<evidence type="ECO:0000256" key="2">
    <source>
        <dbReference type="SAM" id="SignalP"/>
    </source>
</evidence>
<dbReference type="EMBL" id="SEOQ01001399">
    <property type="protein sequence ID" value="TFY51963.1"/>
    <property type="molecule type" value="Genomic_DNA"/>
</dbReference>
<feature type="signal peptide" evidence="2">
    <location>
        <begin position="1"/>
        <end position="18"/>
    </location>
</feature>
<reference evidence="3 4" key="1">
    <citation type="submission" date="2019-02" db="EMBL/GenBank/DDBJ databases">
        <title>Genome sequencing of the rare red list fungi Dentipellis fragilis.</title>
        <authorList>
            <person name="Buettner E."/>
            <person name="Kellner H."/>
        </authorList>
    </citation>
    <scope>NUCLEOTIDE SEQUENCE [LARGE SCALE GENOMIC DNA]</scope>
    <source>
        <strain evidence="3 4">DSM 105465</strain>
    </source>
</reference>
<dbReference type="PANTHER" id="PTHR30344:SF1">
    <property type="entry name" value="6-PHOSPHOGLUCONOLACTONASE"/>
    <property type="match status" value="1"/>
</dbReference>
<sequence>MLLKAFFLLSALSHGAFSTSSGSNSDKVVTSNSRGVKGAAYLISNEADGNYVIASNIGSDGKLTVARAVYAGGAGAHGNDNGPVGTDPFFSQGSVQVSHSNNILATVNAGSNTVSIFKINPENPSELSLHGKPVNSGGDFPISVAFNKQGDTLCVLNGGQNNGINCYRIDPFFGLVPKSNTKRSLGLPRTNPPSGPPGSLSQIIFSEDDRYVVVSVKGNTAPGFLAVWDVYAGGSLSQEYTKISTKAGGMLPFSLTVIPGADALLGTDPAIGYETWDLSNVQKAANSSRTTAVAVPGQQAHCWSTYSYKTGNYYLVDAGANSVTEISLDNSLKGTVVKQYPQQANSATLDPAVASINGNDYLYVLLARALSIQVLALQGPGQATSLQTLDFGDALQKAGLHIDAVNLTGMATYVRA</sequence>
<keyword evidence="2" id="KW-0732">Signal</keyword>
<dbReference type="OrthoDB" id="10006285at2759"/>
<dbReference type="GO" id="GO:0017057">
    <property type="term" value="F:6-phosphogluconolactonase activity"/>
    <property type="evidence" value="ECO:0007669"/>
    <property type="project" value="TreeGrafter"/>
</dbReference>
<dbReference type="AlphaFoldDB" id="A0A4Y9XRF1"/>
<evidence type="ECO:0000256" key="1">
    <source>
        <dbReference type="ARBA" id="ARBA00005564"/>
    </source>
</evidence>
<dbReference type="InterPro" id="IPR050282">
    <property type="entry name" value="Cycloisomerase_2"/>
</dbReference>
<dbReference type="SUPFAM" id="SSF75011">
    <property type="entry name" value="3-carboxy-cis,cis-mucoante lactonizing enzyme"/>
    <property type="match status" value="1"/>
</dbReference>
<name>A0A4Y9XRF1_9AGAM</name>
<feature type="chain" id="PRO_5021394018" description="3-carboxymuconate cyclase" evidence="2">
    <location>
        <begin position="19"/>
        <end position="416"/>
    </location>
</feature>
<dbReference type="Proteomes" id="UP000298327">
    <property type="component" value="Unassembled WGS sequence"/>
</dbReference>
<comment type="similarity">
    <text evidence="1">Belongs to the cycloisomerase 2 family.</text>
</comment>
<gene>
    <name evidence="3" type="ORF">EVG20_g10764</name>
</gene>
<dbReference type="InterPro" id="IPR015943">
    <property type="entry name" value="WD40/YVTN_repeat-like_dom_sf"/>
</dbReference>
<keyword evidence="4" id="KW-1185">Reference proteome</keyword>
<evidence type="ECO:0008006" key="5">
    <source>
        <dbReference type="Google" id="ProtNLM"/>
    </source>
</evidence>
<dbReference type="Gene3D" id="2.130.10.10">
    <property type="entry name" value="YVTN repeat-like/Quinoprotein amine dehydrogenase"/>
    <property type="match status" value="1"/>
</dbReference>
<dbReference type="PANTHER" id="PTHR30344">
    <property type="entry name" value="6-PHOSPHOGLUCONOLACTONASE-RELATED"/>
    <property type="match status" value="1"/>
</dbReference>
<evidence type="ECO:0000313" key="4">
    <source>
        <dbReference type="Proteomes" id="UP000298327"/>
    </source>
</evidence>
<dbReference type="Pfam" id="PF10282">
    <property type="entry name" value="Lactonase"/>
    <property type="match status" value="1"/>
</dbReference>
<protein>
    <recommendedName>
        <fullName evidence="5">3-carboxymuconate cyclase</fullName>
    </recommendedName>
</protein>
<comment type="caution">
    <text evidence="3">The sequence shown here is derived from an EMBL/GenBank/DDBJ whole genome shotgun (WGS) entry which is preliminary data.</text>
</comment>
<proteinExistence type="inferred from homology"/>